<dbReference type="GO" id="GO:0005886">
    <property type="term" value="C:plasma membrane"/>
    <property type="evidence" value="ECO:0007669"/>
    <property type="project" value="UniProtKB-SubCell"/>
</dbReference>
<feature type="transmembrane region" description="Helical" evidence="7">
    <location>
        <begin position="275"/>
        <end position="298"/>
    </location>
</feature>
<feature type="transmembrane region" description="Helical" evidence="7">
    <location>
        <begin position="12"/>
        <end position="31"/>
    </location>
</feature>
<organism evidence="9 10">
    <name type="scientific">Bosea vaviloviae</name>
    <dbReference type="NCBI Taxonomy" id="1526658"/>
    <lineage>
        <taxon>Bacteria</taxon>
        <taxon>Pseudomonadati</taxon>
        <taxon>Pseudomonadota</taxon>
        <taxon>Alphaproteobacteria</taxon>
        <taxon>Hyphomicrobiales</taxon>
        <taxon>Boseaceae</taxon>
        <taxon>Bosea</taxon>
    </lineage>
</organism>
<dbReference type="PROSITE" id="PS50928">
    <property type="entry name" value="ABC_TM1"/>
    <property type="match status" value="1"/>
</dbReference>
<comment type="similarity">
    <text evidence="7">Belongs to the binding-protein-dependent transport system permease family.</text>
</comment>
<feature type="transmembrane region" description="Helical" evidence="7">
    <location>
        <begin position="133"/>
        <end position="156"/>
    </location>
</feature>
<dbReference type="AlphaFoldDB" id="A0A1D7TYD0"/>
<dbReference type="PANTHER" id="PTHR43163:SF6">
    <property type="entry name" value="DIPEPTIDE TRANSPORT SYSTEM PERMEASE PROTEIN DPPB-RELATED"/>
    <property type="match status" value="1"/>
</dbReference>
<proteinExistence type="inferred from homology"/>
<protein>
    <submittedName>
        <fullName evidence="9">ABC transporter permease</fullName>
    </submittedName>
</protein>
<evidence type="ECO:0000256" key="6">
    <source>
        <dbReference type="ARBA" id="ARBA00023136"/>
    </source>
</evidence>
<evidence type="ECO:0000256" key="7">
    <source>
        <dbReference type="RuleBase" id="RU363032"/>
    </source>
</evidence>
<dbReference type="CDD" id="cd06261">
    <property type="entry name" value="TM_PBP2"/>
    <property type="match status" value="1"/>
</dbReference>
<accession>A0A1D7TYD0</accession>
<sequence>MFRFLALRAGRAILTLLICVSAVFIALRLAGDPADIMLSIDTPPDVRAYYRDLWGLDQPLHQQYLRYLLSAARGDFGASFADDRPAFAAVLEALPKTALLGTSALLLALLVGLPLGVLAALRHNSVIDRLAMASAVFGYAIPIFFLGILLILLFALKLRVLPSAGSDTPAHLILPMVTLGLPLAGRLARFARTSTLEVLGKPFIRAARGRGVMPFGVIIRHALPNASVPLLMFLGIEIGGILAGSAVVETIFAWPGVGRLLVDSVATRDLAVVQAVILTITVIMISANLLVDILHILIDPRLGGFRQAGGARA</sequence>
<dbReference type="Gene3D" id="1.10.3720.10">
    <property type="entry name" value="MetI-like"/>
    <property type="match status" value="1"/>
</dbReference>
<dbReference type="GO" id="GO:0071916">
    <property type="term" value="F:dipeptide transmembrane transporter activity"/>
    <property type="evidence" value="ECO:0007669"/>
    <property type="project" value="TreeGrafter"/>
</dbReference>
<dbReference type="SUPFAM" id="SSF161098">
    <property type="entry name" value="MetI-like"/>
    <property type="match status" value="1"/>
</dbReference>
<gene>
    <name evidence="9" type="ORF">BHK69_06125</name>
</gene>
<dbReference type="STRING" id="1526658.BHK69_06125"/>
<dbReference type="Pfam" id="PF19300">
    <property type="entry name" value="BPD_transp_1_N"/>
    <property type="match status" value="1"/>
</dbReference>
<dbReference type="InterPro" id="IPR035906">
    <property type="entry name" value="MetI-like_sf"/>
</dbReference>
<keyword evidence="2 7" id="KW-0813">Transport</keyword>
<feature type="transmembrane region" description="Helical" evidence="7">
    <location>
        <begin position="98"/>
        <end position="121"/>
    </location>
</feature>
<comment type="subcellular location">
    <subcellularLocation>
        <location evidence="1 7">Cell membrane</location>
        <topology evidence="1 7">Multi-pass membrane protein</topology>
    </subcellularLocation>
</comment>
<dbReference type="Pfam" id="PF00528">
    <property type="entry name" value="BPD_transp_1"/>
    <property type="match status" value="1"/>
</dbReference>
<keyword evidence="3" id="KW-1003">Cell membrane</keyword>
<evidence type="ECO:0000256" key="3">
    <source>
        <dbReference type="ARBA" id="ARBA00022475"/>
    </source>
</evidence>
<evidence type="ECO:0000256" key="4">
    <source>
        <dbReference type="ARBA" id="ARBA00022692"/>
    </source>
</evidence>
<evidence type="ECO:0000259" key="8">
    <source>
        <dbReference type="PROSITE" id="PS50928"/>
    </source>
</evidence>
<keyword evidence="6 7" id="KW-0472">Membrane</keyword>
<dbReference type="PANTHER" id="PTHR43163">
    <property type="entry name" value="DIPEPTIDE TRANSPORT SYSTEM PERMEASE PROTEIN DPPB-RELATED"/>
    <property type="match status" value="1"/>
</dbReference>
<evidence type="ECO:0000313" key="9">
    <source>
        <dbReference type="EMBL" id="AOO80110.1"/>
    </source>
</evidence>
<feature type="transmembrane region" description="Helical" evidence="7">
    <location>
        <begin position="168"/>
        <end position="188"/>
    </location>
</feature>
<keyword evidence="5 7" id="KW-1133">Transmembrane helix</keyword>
<evidence type="ECO:0000256" key="2">
    <source>
        <dbReference type="ARBA" id="ARBA00022448"/>
    </source>
</evidence>
<reference evidence="9 10" key="1">
    <citation type="journal article" date="2015" name="Antonie Van Leeuwenhoek">
        <title>Bosea vaviloviae sp. nov., a new species of slow-growing rhizobia isolated from nodules of the relict species Vavilovia formosa (Stev.) Fed.</title>
        <authorList>
            <person name="Safronova V.I."/>
            <person name="Kuznetsova I.G."/>
            <person name="Sazanova A.L."/>
            <person name="Kimeklis A.K."/>
            <person name="Belimov A.A."/>
            <person name="Andronov E.E."/>
            <person name="Pinaev A.G."/>
            <person name="Chizhevskaya E.P."/>
            <person name="Pukhaev A.R."/>
            <person name="Popov K.P."/>
            <person name="Willems A."/>
            <person name="Tikhonovich I.A."/>
        </authorList>
    </citation>
    <scope>NUCLEOTIDE SEQUENCE [LARGE SCALE GENOMIC DNA]</scope>
    <source>
        <strain evidence="9 10">Vaf18</strain>
    </source>
</reference>
<dbReference type="Proteomes" id="UP000094969">
    <property type="component" value="Chromosome"/>
</dbReference>
<evidence type="ECO:0000313" key="10">
    <source>
        <dbReference type="Proteomes" id="UP000094969"/>
    </source>
</evidence>
<feature type="transmembrane region" description="Helical" evidence="7">
    <location>
        <begin position="230"/>
        <end position="255"/>
    </location>
</feature>
<feature type="domain" description="ABC transmembrane type-1" evidence="8">
    <location>
        <begin position="94"/>
        <end position="291"/>
    </location>
</feature>
<evidence type="ECO:0000256" key="5">
    <source>
        <dbReference type="ARBA" id="ARBA00022989"/>
    </source>
</evidence>
<dbReference type="InterPro" id="IPR045621">
    <property type="entry name" value="BPD_transp_1_N"/>
</dbReference>
<keyword evidence="4 7" id="KW-0812">Transmembrane</keyword>
<dbReference type="InterPro" id="IPR000515">
    <property type="entry name" value="MetI-like"/>
</dbReference>
<dbReference type="KEGG" id="bvv:BHK69_06125"/>
<keyword evidence="10" id="KW-1185">Reference proteome</keyword>
<dbReference type="RefSeq" id="WP_069689331.1">
    <property type="nucleotide sequence ID" value="NZ_CP017147.1"/>
</dbReference>
<evidence type="ECO:0000256" key="1">
    <source>
        <dbReference type="ARBA" id="ARBA00004651"/>
    </source>
</evidence>
<dbReference type="OrthoDB" id="9807402at2"/>
<dbReference type="EMBL" id="CP017147">
    <property type="protein sequence ID" value="AOO80110.1"/>
    <property type="molecule type" value="Genomic_DNA"/>
</dbReference>
<name>A0A1D7TYD0_9HYPH</name>